<dbReference type="Gene3D" id="2.130.10.10">
    <property type="entry name" value="YVTN repeat-like/Quinoprotein amine dehydrogenase"/>
    <property type="match status" value="1"/>
</dbReference>
<feature type="domain" description="DZANK-type" evidence="1">
    <location>
        <begin position="363"/>
        <end position="406"/>
    </location>
</feature>
<name>A0A381WX11_9ZZZZ</name>
<reference evidence="3" key="1">
    <citation type="submission" date="2018-05" db="EMBL/GenBank/DDBJ databases">
        <authorList>
            <person name="Lanie J.A."/>
            <person name="Ng W.-L."/>
            <person name="Kazmierczak K.M."/>
            <person name="Andrzejewski T.M."/>
            <person name="Davidsen T.M."/>
            <person name="Wayne K.J."/>
            <person name="Tettelin H."/>
            <person name="Glass J.I."/>
            <person name="Rusch D."/>
            <person name="Podicherti R."/>
            <person name="Tsui H.-C.T."/>
            <person name="Winkler M.E."/>
        </authorList>
    </citation>
    <scope>NUCLEOTIDE SEQUENCE</scope>
</reference>
<sequence length="409" mass="44562">MAEASQLWKFRGDSPATAMAIGSQGRYGAVGGRRSGIVFLGQDGRPVWRSRGINDVRDISLAGAGRAVLVASGDNTIHYLDQRGREMWHRSLNHAATTVGVSRRADLIVAGLLRGSLHAYNRTGKLLWEHRPGGTDFRINDVSISANGQYVAVGTDYAHIYLYSANGTVLWSTETTGKVLETCISSNGDYISYLTDDQRIYFAVKNSRVVWEYRFDRQPLWIDMVGTADFVVVGETPHKVSIFSKSGRRTWSFKLQTPGTIGRLADSGGNILVGGRNEEVTMLGIEAYLARLLRQTQRLVERARTDGLDAHEAEQEIYAAERALEDGAHQEFLDTIARTKNAVQEAPVARKAVAETAGGGGNCSNCGTENQPGFQFCGVCGQKLEQGCPSCGTQLQPGFQFCGNCGTQI</sequence>
<dbReference type="InterPro" id="IPR025874">
    <property type="entry name" value="DZR"/>
</dbReference>
<dbReference type="SUPFAM" id="SSF50998">
    <property type="entry name" value="Quinoprotein alcohol dehydrogenase-like"/>
    <property type="match status" value="2"/>
</dbReference>
<dbReference type="InterPro" id="IPR015943">
    <property type="entry name" value="WD40/YVTN_repeat-like_dom_sf"/>
</dbReference>
<dbReference type="SMART" id="SM00564">
    <property type="entry name" value="PQQ"/>
    <property type="match status" value="4"/>
</dbReference>
<organism evidence="3">
    <name type="scientific">marine metagenome</name>
    <dbReference type="NCBI Taxonomy" id="408172"/>
    <lineage>
        <taxon>unclassified sequences</taxon>
        <taxon>metagenomes</taxon>
        <taxon>ecological metagenomes</taxon>
    </lineage>
</organism>
<proteinExistence type="predicted"/>
<dbReference type="EMBL" id="UINC01013172">
    <property type="protein sequence ID" value="SVA57079.1"/>
    <property type="molecule type" value="Genomic_DNA"/>
</dbReference>
<accession>A0A381WX11</accession>
<dbReference type="AlphaFoldDB" id="A0A381WX11"/>
<evidence type="ECO:0000259" key="1">
    <source>
        <dbReference type="Pfam" id="PF12773"/>
    </source>
</evidence>
<dbReference type="InterPro" id="IPR002372">
    <property type="entry name" value="PQQ_rpt_dom"/>
</dbReference>
<feature type="domain" description="Pyrrolo-quinoline quinone repeat" evidence="2">
    <location>
        <begin position="115"/>
        <end position="281"/>
    </location>
</feature>
<dbReference type="Pfam" id="PF13360">
    <property type="entry name" value="PQQ_2"/>
    <property type="match status" value="1"/>
</dbReference>
<evidence type="ECO:0000259" key="2">
    <source>
        <dbReference type="Pfam" id="PF13360"/>
    </source>
</evidence>
<evidence type="ECO:0000313" key="3">
    <source>
        <dbReference type="EMBL" id="SVA57079.1"/>
    </source>
</evidence>
<gene>
    <name evidence="3" type="ORF">METZ01_LOCUS109933</name>
</gene>
<dbReference type="Pfam" id="PF12773">
    <property type="entry name" value="DZR"/>
    <property type="match status" value="1"/>
</dbReference>
<dbReference type="InterPro" id="IPR018391">
    <property type="entry name" value="PQQ_b-propeller_rpt"/>
</dbReference>
<protein>
    <submittedName>
        <fullName evidence="3">Uncharacterized protein</fullName>
    </submittedName>
</protein>
<dbReference type="InterPro" id="IPR011047">
    <property type="entry name" value="Quinoprotein_ADH-like_sf"/>
</dbReference>